<comment type="caution">
    <text evidence="9">The sequence shown here is derived from an EMBL/GenBank/DDBJ whole genome shotgun (WGS) entry which is preliminary data.</text>
</comment>
<dbReference type="GO" id="GO:0005737">
    <property type="term" value="C:cytoplasm"/>
    <property type="evidence" value="ECO:0007669"/>
    <property type="project" value="TreeGrafter"/>
</dbReference>
<comment type="cofactor">
    <cofactor evidence="1">
        <name>Zn(2+)</name>
        <dbReference type="ChEBI" id="CHEBI:29105"/>
    </cofactor>
</comment>
<dbReference type="Proteomes" id="UP000586947">
    <property type="component" value="Unassembled WGS sequence"/>
</dbReference>
<feature type="domain" description="Alcohol dehydrogenase-like N-terminal" evidence="8">
    <location>
        <begin position="31"/>
        <end position="87"/>
    </location>
</feature>
<dbReference type="PANTHER" id="PTHR42940">
    <property type="entry name" value="ALCOHOL DEHYDROGENASE 1-RELATED"/>
    <property type="match status" value="1"/>
</dbReference>
<dbReference type="PROSITE" id="PS00059">
    <property type="entry name" value="ADH_ZINC"/>
    <property type="match status" value="1"/>
</dbReference>
<dbReference type="AlphaFoldDB" id="A0A840VQE0"/>
<dbReference type="SUPFAM" id="SSF50129">
    <property type="entry name" value="GroES-like"/>
    <property type="match status" value="1"/>
</dbReference>
<evidence type="ECO:0000256" key="3">
    <source>
        <dbReference type="ARBA" id="ARBA00022723"/>
    </source>
</evidence>
<gene>
    <name evidence="9" type="ORF">HNR20_000739</name>
</gene>
<evidence type="ECO:0000256" key="5">
    <source>
        <dbReference type="ARBA" id="ARBA00023002"/>
    </source>
</evidence>
<reference evidence="9 10" key="1">
    <citation type="submission" date="2020-08" db="EMBL/GenBank/DDBJ databases">
        <title>Sequencing the genomes of 1000 actinobacteria strains.</title>
        <authorList>
            <person name="Klenk H.-P."/>
        </authorList>
    </citation>
    <scope>NUCLEOTIDE SEQUENCE [LARGE SCALE GENOMIC DNA]</scope>
    <source>
        <strain evidence="9 10">DSM 103125</strain>
    </source>
</reference>
<evidence type="ECO:0000256" key="6">
    <source>
        <dbReference type="ARBA" id="ARBA00049164"/>
    </source>
</evidence>
<dbReference type="Pfam" id="PF08240">
    <property type="entry name" value="ADH_N"/>
    <property type="match status" value="1"/>
</dbReference>
<evidence type="ECO:0000256" key="2">
    <source>
        <dbReference type="ARBA" id="ARBA00013190"/>
    </source>
</evidence>
<dbReference type="EC" id="1.1.1.1" evidence="2"/>
<dbReference type="InterPro" id="IPR011032">
    <property type="entry name" value="GroES-like_sf"/>
</dbReference>
<organism evidence="9 10">
    <name type="scientific">Micromonospora parathelypteridis</name>
    <dbReference type="NCBI Taxonomy" id="1839617"/>
    <lineage>
        <taxon>Bacteria</taxon>
        <taxon>Bacillati</taxon>
        <taxon>Actinomycetota</taxon>
        <taxon>Actinomycetes</taxon>
        <taxon>Micromonosporales</taxon>
        <taxon>Micromonosporaceae</taxon>
        <taxon>Micromonospora</taxon>
    </lineage>
</organism>
<evidence type="ECO:0000256" key="1">
    <source>
        <dbReference type="ARBA" id="ARBA00001947"/>
    </source>
</evidence>
<keyword evidence="4" id="KW-0862">Zinc</keyword>
<protein>
    <recommendedName>
        <fullName evidence="2">alcohol dehydrogenase</fullName>
        <ecNumber evidence="2">1.1.1.1</ecNumber>
    </recommendedName>
</protein>
<accession>A0A840VQE0</accession>
<dbReference type="GO" id="GO:0004022">
    <property type="term" value="F:alcohol dehydrogenase (NAD+) activity"/>
    <property type="evidence" value="ECO:0007669"/>
    <property type="project" value="UniProtKB-EC"/>
</dbReference>
<dbReference type="GO" id="GO:0008270">
    <property type="term" value="F:zinc ion binding"/>
    <property type="evidence" value="ECO:0007669"/>
    <property type="project" value="InterPro"/>
</dbReference>
<evidence type="ECO:0000256" key="7">
    <source>
        <dbReference type="ARBA" id="ARBA00049243"/>
    </source>
</evidence>
<evidence type="ECO:0000313" key="9">
    <source>
        <dbReference type="EMBL" id="MBB5476234.1"/>
    </source>
</evidence>
<comment type="catalytic activity">
    <reaction evidence="7">
        <text>a primary alcohol + NAD(+) = an aldehyde + NADH + H(+)</text>
        <dbReference type="Rhea" id="RHEA:10736"/>
        <dbReference type="ChEBI" id="CHEBI:15378"/>
        <dbReference type="ChEBI" id="CHEBI:15734"/>
        <dbReference type="ChEBI" id="CHEBI:17478"/>
        <dbReference type="ChEBI" id="CHEBI:57540"/>
        <dbReference type="ChEBI" id="CHEBI:57945"/>
        <dbReference type="EC" id="1.1.1.1"/>
    </reaction>
</comment>
<evidence type="ECO:0000256" key="4">
    <source>
        <dbReference type="ARBA" id="ARBA00022833"/>
    </source>
</evidence>
<dbReference type="EMBL" id="JACHDP010000001">
    <property type="protein sequence ID" value="MBB5476234.1"/>
    <property type="molecule type" value="Genomic_DNA"/>
</dbReference>
<dbReference type="Gene3D" id="3.90.180.10">
    <property type="entry name" value="Medium-chain alcohol dehydrogenases, catalytic domain"/>
    <property type="match status" value="1"/>
</dbReference>
<sequence length="104" mass="11295">MPDDTTLAYRIPSIHSSAQWSRIPVPKPSFGEVLIQMAAAGLRRTDLGIMDHGVQFVPHKDRPYTLGHENVGYVVALGPAVTGRGRGRLPVRTLVTAHSGEQGR</sequence>
<dbReference type="RefSeq" id="WP_184176508.1">
    <property type="nucleotide sequence ID" value="NZ_BMNF01000003.1"/>
</dbReference>
<dbReference type="InterPro" id="IPR013154">
    <property type="entry name" value="ADH-like_N"/>
</dbReference>
<evidence type="ECO:0000259" key="8">
    <source>
        <dbReference type="Pfam" id="PF08240"/>
    </source>
</evidence>
<dbReference type="PANTHER" id="PTHR42940:SF8">
    <property type="entry name" value="VACUOLAR PROTEIN SORTING-ASSOCIATED PROTEIN 11"/>
    <property type="match status" value="1"/>
</dbReference>
<keyword evidence="3" id="KW-0479">Metal-binding</keyword>
<keyword evidence="10" id="KW-1185">Reference proteome</keyword>
<keyword evidence="5" id="KW-0560">Oxidoreductase</keyword>
<evidence type="ECO:0000313" key="10">
    <source>
        <dbReference type="Proteomes" id="UP000586947"/>
    </source>
</evidence>
<proteinExistence type="predicted"/>
<comment type="catalytic activity">
    <reaction evidence="6">
        <text>a secondary alcohol + NAD(+) = a ketone + NADH + H(+)</text>
        <dbReference type="Rhea" id="RHEA:10740"/>
        <dbReference type="ChEBI" id="CHEBI:15378"/>
        <dbReference type="ChEBI" id="CHEBI:17087"/>
        <dbReference type="ChEBI" id="CHEBI:35681"/>
        <dbReference type="ChEBI" id="CHEBI:57540"/>
        <dbReference type="ChEBI" id="CHEBI:57945"/>
        <dbReference type="EC" id="1.1.1.1"/>
    </reaction>
</comment>
<name>A0A840VQE0_9ACTN</name>
<dbReference type="InterPro" id="IPR002328">
    <property type="entry name" value="ADH_Zn_CS"/>
</dbReference>